<dbReference type="AlphaFoldDB" id="A0A2K3KKQ3"/>
<gene>
    <name evidence="1" type="ORF">L195_g055318</name>
</gene>
<sequence>MQSERSAIGGEVQYNQKRSAIGGEVEYNQKRSAIGRSAIQSEQKYNREKCNAIRREVQ</sequence>
<comment type="caution">
    <text evidence="1">The sequence shown here is derived from an EMBL/GenBank/DDBJ whole genome shotgun (WGS) entry which is preliminary data.</text>
</comment>
<protein>
    <submittedName>
        <fullName evidence="1">Uncharacterized protein</fullName>
    </submittedName>
</protein>
<organism evidence="1 2">
    <name type="scientific">Trifolium pratense</name>
    <name type="common">Red clover</name>
    <dbReference type="NCBI Taxonomy" id="57577"/>
    <lineage>
        <taxon>Eukaryota</taxon>
        <taxon>Viridiplantae</taxon>
        <taxon>Streptophyta</taxon>
        <taxon>Embryophyta</taxon>
        <taxon>Tracheophyta</taxon>
        <taxon>Spermatophyta</taxon>
        <taxon>Magnoliopsida</taxon>
        <taxon>eudicotyledons</taxon>
        <taxon>Gunneridae</taxon>
        <taxon>Pentapetalae</taxon>
        <taxon>rosids</taxon>
        <taxon>fabids</taxon>
        <taxon>Fabales</taxon>
        <taxon>Fabaceae</taxon>
        <taxon>Papilionoideae</taxon>
        <taxon>50 kb inversion clade</taxon>
        <taxon>NPAAA clade</taxon>
        <taxon>Hologalegina</taxon>
        <taxon>IRL clade</taxon>
        <taxon>Trifolieae</taxon>
        <taxon>Trifolium</taxon>
    </lineage>
</organism>
<name>A0A2K3KKQ3_TRIPR</name>
<accession>A0A2K3KKQ3</accession>
<proteinExistence type="predicted"/>
<evidence type="ECO:0000313" key="2">
    <source>
        <dbReference type="Proteomes" id="UP000236291"/>
    </source>
</evidence>
<dbReference type="EMBL" id="ASHM01100307">
    <property type="protein sequence ID" value="PNX66860.1"/>
    <property type="molecule type" value="Genomic_DNA"/>
</dbReference>
<evidence type="ECO:0000313" key="1">
    <source>
        <dbReference type="EMBL" id="PNX66860.1"/>
    </source>
</evidence>
<reference evidence="1 2" key="1">
    <citation type="journal article" date="2014" name="Am. J. Bot.">
        <title>Genome assembly and annotation for red clover (Trifolium pratense; Fabaceae).</title>
        <authorList>
            <person name="Istvanek J."/>
            <person name="Jaros M."/>
            <person name="Krenek A."/>
            <person name="Repkova J."/>
        </authorList>
    </citation>
    <scope>NUCLEOTIDE SEQUENCE [LARGE SCALE GENOMIC DNA]</scope>
    <source>
        <strain evidence="2">cv. Tatra</strain>
        <tissue evidence="1">Young leaves</tissue>
    </source>
</reference>
<reference evidence="1 2" key="2">
    <citation type="journal article" date="2017" name="Front. Plant Sci.">
        <title>Gene Classification and Mining of Molecular Markers Useful in Red Clover (Trifolium pratense) Breeding.</title>
        <authorList>
            <person name="Istvanek J."/>
            <person name="Dluhosova J."/>
            <person name="Dluhos P."/>
            <person name="Patkova L."/>
            <person name="Nedelnik J."/>
            <person name="Repkova J."/>
        </authorList>
    </citation>
    <scope>NUCLEOTIDE SEQUENCE [LARGE SCALE GENOMIC DNA]</scope>
    <source>
        <strain evidence="2">cv. Tatra</strain>
        <tissue evidence="1">Young leaves</tissue>
    </source>
</reference>
<dbReference type="Proteomes" id="UP000236291">
    <property type="component" value="Unassembled WGS sequence"/>
</dbReference>